<proteinExistence type="inferred from homology"/>
<evidence type="ECO:0000313" key="7">
    <source>
        <dbReference type="EMBL" id="SAM05424.1"/>
    </source>
</evidence>
<dbReference type="AlphaFoldDB" id="A0A168QRZ5"/>
<feature type="transmembrane region" description="Helical" evidence="6">
    <location>
        <begin position="199"/>
        <end position="228"/>
    </location>
</feature>
<keyword evidence="8" id="KW-1185">Reference proteome</keyword>
<dbReference type="Pfam" id="PF03649">
    <property type="entry name" value="UPF0014"/>
    <property type="match status" value="1"/>
</dbReference>
<organism evidence="7">
    <name type="scientific">Absidia glauca</name>
    <name type="common">Pin mould</name>
    <dbReference type="NCBI Taxonomy" id="4829"/>
    <lineage>
        <taxon>Eukaryota</taxon>
        <taxon>Fungi</taxon>
        <taxon>Fungi incertae sedis</taxon>
        <taxon>Mucoromycota</taxon>
        <taxon>Mucoromycotina</taxon>
        <taxon>Mucoromycetes</taxon>
        <taxon>Mucorales</taxon>
        <taxon>Cunninghamellaceae</taxon>
        <taxon>Absidia</taxon>
    </lineage>
</organism>
<dbReference type="PANTHER" id="PTHR30028">
    <property type="entry name" value="UPF0014 INNER MEMBRANE PROTEIN YBBM-RELATED"/>
    <property type="match status" value="1"/>
</dbReference>
<gene>
    <name evidence="7" type="primary">ABSGL_11299.1 scaffold 12295</name>
</gene>
<evidence type="ECO:0000256" key="2">
    <source>
        <dbReference type="ARBA" id="ARBA00005268"/>
    </source>
</evidence>
<dbReference type="EMBL" id="LT554468">
    <property type="protein sequence ID" value="SAM05424.1"/>
    <property type="molecule type" value="Genomic_DNA"/>
</dbReference>
<reference evidence="7" key="1">
    <citation type="submission" date="2016-04" db="EMBL/GenBank/DDBJ databases">
        <authorList>
            <person name="Evans L.H."/>
            <person name="Alamgir A."/>
            <person name="Owens N."/>
            <person name="Weber N.D."/>
            <person name="Virtaneva K."/>
            <person name="Barbian K."/>
            <person name="Babar A."/>
            <person name="Rosenke K."/>
        </authorList>
    </citation>
    <scope>NUCLEOTIDE SEQUENCE [LARGE SCALE GENOMIC DNA]</scope>
    <source>
        <strain evidence="7">CBS 101.48</strain>
    </source>
</reference>
<dbReference type="InterPro" id="IPR005226">
    <property type="entry name" value="UPF0014_fam"/>
</dbReference>
<dbReference type="Proteomes" id="UP000078561">
    <property type="component" value="Unassembled WGS sequence"/>
</dbReference>
<keyword evidence="5 6" id="KW-0472">Membrane</keyword>
<evidence type="ECO:0000313" key="8">
    <source>
        <dbReference type="Proteomes" id="UP000078561"/>
    </source>
</evidence>
<evidence type="ECO:0000256" key="3">
    <source>
        <dbReference type="ARBA" id="ARBA00022692"/>
    </source>
</evidence>
<protein>
    <submittedName>
        <fullName evidence="7">Uncharacterized protein</fullName>
    </submittedName>
</protein>
<dbReference type="GO" id="GO:0005886">
    <property type="term" value="C:plasma membrane"/>
    <property type="evidence" value="ECO:0007669"/>
    <property type="project" value="TreeGrafter"/>
</dbReference>
<dbReference type="PANTHER" id="PTHR30028:SF0">
    <property type="entry name" value="PROTEIN ALUMINUM SENSITIVE 3"/>
    <property type="match status" value="1"/>
</dbReference>
<sequence length="317" mass="35125">MDKNQAPLSWLHVLESSTFVLIAGTIPPLKLSITDFYTHSFLMNASPCKLLLWLTTRTVTHHRKYKMCGPTHHDDDVLKANNVWVVMAMACAYEVVFNRTKRTFQGLFVIMFVTLLLCTCIISTVGIAFALKITPFWTPAKFIPITGMLLGNSMSSIAMATERCLDHVSKHAPLLETRLAYGATRFEAARPLAIESIRLALLPVITQLSVIGLVNIPGTLAGLVLAGAPIRDAVIYQQVIMFMVVASSTFGSILAVVACLKTVIDQNQMLRVDKIYDNKSIVSKDTLTKLADKLKSLRGTACTGRYTKHRYEEVEMS</sequence>
<dbReference type="InParanoid" id="A0A168QRZ5"/>
<comment type="similarity">
    <text evidence="2">Belongs to the UPF0014 family.</text>
</comment>
<feature type="transmembrane region" description="Helical" evidence="6">
    <location>
        <begin position="142"/>
        <end position="161"/>
    </location>
</feature>
<accession>A0A168QRZ5</accession>
<comment type="subcellular location">
    <subcellularLocation>
        <location evidence="1">Membrane</location>
        <topology evidence="1">Multi-pass membrane protein</topology>
    </subcellularLocation>
</comment>
<evidence type="ECO:0000256" key="1">
    <source>
        <dbReference type="ARBA" id="ARBA00004141"/>
    </source>
</evidence>
<evidence type="ECO:0000256" key="6">
    <source>
        <dbReference type="SAM" id="Phobius"/>
    </source>
</evidence>
<evidence type="ECO:0000256" key="4">
    <source>
        <dbReference type="ARBA" id="ARBA00022989"/>
    </source>
</evidence>
<evidence type="ECO:0000256" key="5">
    <source>
        <dbReference type="ARBA" id="ARBA00023136"/>
    </source>
</evidence>
<feature type="transmembrane region" description="Helical" evidence="6">
    <location>
        <begin position="107"/>
        <end position="130"/>
    </location>
</feature>
<keyword evidence="4 6" id="KW-1133">Transmembrane helix</keyword>
<keyword evidence="3 6" id="KW-0812">Transmembrane</keyword>
<name>A0A168QRZ5_ABSGL</name>
<dbReference type="OrthoDB" id="432685at2759"/>
<feature type="transmembrane region" description="Helical" evidence="6">
    <location>
        <begin position="240"/>
        <end position="264"/>
    </location>
</feature>